<feature type="compositionally biased region" description="Basic and acidic residues" evidence="1">
    <location>
        <begin position="158"/>
        <end position="180"/>
    </location>
</feature>
<feature type="chain" id="PRO_5032490554" evidence="2">
    <location>
        <begin position="26"/>
        <end position="196"/>
    </location>
</feature>
<keyword evidence="5" id="KW-1185">Reference proteome</keyword>
<comment type="caution">
    <text evidence="4">The sequence shown here is derived from an EMBL/GenBank/DDBJ whole genome shotgun (WGS) entry which is preliminary data.</text>
</comment>
<dbReference type="RefSeq" id="WP_184148215.1">
    <property type="nucleotide sequence ID" value="NZ_JACHFM010000002.1"/>
</dbReference>
<evidence type="ECO:0000256" key="2">
    <source>
        <dbReference type="SAM" id="SignalP"/>
    </source>
</evidence>
<dbReference type="InterPro" id="IPR011992">
    <property type="entry name" value="EF-hand-dom_pair"/>
</dbReference>
<reference evidence="4 5" key="1">
    <citation type="submission" date="2020-08" db="EMBL/GenBank/DDBJ databases">
        <title>Genomic Encyclopedia of Type Strains, Phase IV (KMG-IV): sequencing the most valuable type-strain genomes for metagenomic binning, comparative biology and taxonomic classification.</title>
        <authorList>
            <person name="Goeker M."/>
        </authorList>
    </citation>
    <scope>NUCLEOTIDE SEQUENCE [LARGE SCALE GENOMIC DNA]</scope>
    <source>
        <strain evidence="4 5">DSM 101730</strain>
    </source>
</reference>
<organism evidence="4 5">
    <name type="scientific">Amaricoccus macauensis</name>
    <dbReference type="NCBI Taxonomy" id="57001"/>
    <lineage>
        <taxon>Bacteria</taxon>
        <taxon>Pseudomonadati</taxon>
        <taxon>Pseudomonadota</taxon>
        <taxon>Alphaproteobacteria</taxon>
        <taxon>Rhodobacterales</taxon>
        <taxon>Paracoccaceae</taxon>
        <taxon>Amaricoccus</taxon>
    </lineage>
</organism>
<evidence type="ECO:0000256" key="1">
    <source>
        <dbReference type="SAM" id="MobiDB-lite"/>
    </source>
</evidence>
<dbReference type="InterPro" id="IPR002048">
    <property type="entry name" value="EF_hand_dom"/>
</dbReference>
<name>A0A840SFN8_9RHOB</name>
<feature type="region of interest" description="Disordered" evidence="1">
    <location>
        <begin position="158"/>
        <end position="196"/>
    </location>
</feature>
<feature type="signal peptide" evidence="2">
    <location>
        <begin position="1"/>
        <end position="25"/>
    </location>
</feature>
<accession>A0A840SFN8</accession>
<dbReference type="PROSITE" id="PS00018">
    <property type="entry name" value="EF_HAND_1"/>
    <property type="match status" value="1"/>
</dbReference>
<feature type="domain" description="EF-hand" evidence="3">
    <location>
        <begin position="44"/>
        <end position="62"/>
    </location>
</feature>
<dbReference type="Gene3D" id="1.10.238.10">
    <property type="entry name" value="EF-hand"/>
    <property type="match status" value="1"/>
</dbReference>
<dbReference type="Pfam" id="PF13202">
    <property type="entry name" value="EF-hand_5"/>
    <property type="match status" value="1"/>
</dbReference>
<evidence type="ECO:0000259" key="3">
    <source>
        <dbReference type="Pfam" id="PF13202"/>
    </source>
</evidence>
<gene>
    <name evidence="4" type="ORF">HNP73_001685</name>
</gene>
<dbReference type="EMBL" id="JACHFM010000002">
    <property type="protein sequence ID" value="MBB5221749.1"/>
    <property type="molecule type" value="Genomic_DNA"/>
</dbReference>
<dbReference type="Proteomes" id="UP000549457">
    <property type="component" value="Unassembled WGS sequence"/>
</dbReference>
<dbReference type="AlphaFoldDB" id="A0A840SFN8"/>
<evidence type="ECO:0000313" key="4">
    <source>
        <dbReference type="EMBL" id="MBB5221749.1"/>
    </source>
</evidence>
<evidence type="ECO:0000313" key="5">
    <source>
        <dbReference type="Proteomes" id="UP000549457"/>
    </source>
</evidence>
<sequence>MARISHLVAATALVGGLAIAGFASAEPKGGWHDGPHGRSGGQIDFTVIDTDGDGSLSRAELMARATARIATADTNNDASLDRAELAAALPGPQDALVAIFSASPTERMADRILAETGGTESGSVTVQVLAERQVNMLLAKADTDRDAAISQEEADAIKSPHRFGRDGFGHGHGDMRRGAADVEPAQPDAAASTSNG</sequence>
<dbReference type="GO" id="GO:0005509">
    <property type="term" value="F:calcium ion binding"/>
    <property type="evidence" value="ECO:0007669"/>
    <property type="project" value="InterPro"/>
</dbReference>
<protein>
    <submittedName>
        <fullName evidence="4">Ca2+-binding EF-hand superfamily protein</fullName>
    </submittedName>
</protein>
<dbReference type="SUPFAM" id="SSF47473">
    <property type="entry name" value="EF-hand"/>
    <property type="match status" value="1"/>
</dbReference>
<keyword evidence="2" id="KW-0732">Signal</keyword>
<proteinExistence type="predicted"/>
<dbReference type="InterPro" id="IPR018247">
    <property type="entry name" value="EF_Hand_1_Ca_BS"/>
</dbReference>